<name>A0AAD4BR53_BOLED</name>
<evidence type="ECO:0000256" key="4">
    <source>
        <dbReference type="ARBA" id="ARBA00022729"/>
    </source>
</evidence>
<dbReference type="InterPro" id="IPR000172">
    <property type="entry name" value="GMC_OxRdtase_N"/>
</dbReference>
<dbReference type="InterPro" id="IPR036188">
    <property type="entry name" value="FAD/NAD-bd_sf"/>
</dbReference>
<evidence type="ECO:0000256" key="1">
    <source>
        <dbReference type="ARBA" id="ARBA00001974"/>
    </source>
</evidence>
<keyword evidence="5" id="KW-0274">FAD</keyword>
<protein>
    <submittedName>
        <fullName evidence="9">GMC oxidoreductase-domain-containing protein</fullName>
    </submittedName>
</protein>
<dbReference type="AlphaFoldDB" id="A0AAD4BR53"/>
<evidence type="ECO:0000313" key="10">
    <source>
        <dbReference type="Proteomes" id="UP001194468"/>
    </source>
</evidence>
<keyword evidence="6" id="KW-0560">Oxidoreductase</keyword>
<comment type="cofactor">
    <cofactor evidence="1">
        <name>FAD</name>
        <dbReference type="ChEBI" id="CHEBI:57692"/>
    </cofactor>
</comment>
<dbReference type="GO" id="GO:0016614">
    <property type="term" value="F:oxidoreductase activity, acting on CH-OH group of donors"/>
    <property type="evidence" value="ECO:0007669"/>
    <property type="project" value="InterPro"/>
</dbReference>
<dbReference type="Gene3D" id="3.50.50.60">
    <property type="entry name" value="FAD/NAD(P)-binding domain"/>
    <property type="match status" value="1"/>
</dbReference>
<evidence type="ECO:0000256" key="6">
    <source>
        <dbReference type="ARBA" id="ARBA00023002"/>
    </source>
</evidence>
<dbReference type="SUPFAM" id="SSF54373">
    <property type="entry name" value="FAD-linked reductases, C-terminal domain"/>
    <property type="match status" value="1"/>
</dbReference>
<keyword evidence="7" id="KW-0325">Glycoprotein</keyword>
<feature type="domain" description="Glucose-methanol-choline oxidoreductase N-terminal" evidence="8">
    <location>
        <begin position="397"/>
        <end position="411"/>
    </location>
</feature>
<dbReference type="PANTHER" id="PTHR11552">
    <property type="entry name" value="GLUCOSE-METHANOL-CHOLINE GMC OXIDOREDUCTASE"/>
    <property type="match status" value="1"/>
</dbReference>
<gene>
    <name evidence="9" type="ORF">L210DRAFT_2358562</name>
</gene>
<dbReference type="Pfam" id="PF00732">
    <property type="entry name" value="GMC_oxred_N"/>
    <property type="match status" value="1"/>
</dbReference>
<accession>A0AAD4BR53</accession>
<dbReference type="PROSITE" id="PS00624">
    <property type="entry name" value="GMC_OXRED_2"/>
    <property type="match status" value="1"/>
</dbReference>
<dbReference type="GO" id="GO:0050660">
    <property type="term" value="F:flavin adenine dinucleotide binding"/>
    <property type="evidence" value="ECO:0007669"/>
    <property type="project" value="InterPro"/>
</dbReference>
<dbReference type="Proteomes" id="UP001194468">
    <property type="component" value="Unassembled WGS sequence"/>
</dbReference>
<evidence type="ECO:0000256" key="2">
    <source>
        <dbReference type="ARBA" id="ARBA00010790"/>
    </source>
</evidence>
<keyword evidence="10" id="KW-1185">Reference proteome</keyword>
<dbReference type="PANTHER" id="PTHR11552:SF201">
    <property type="entry name" value="GLUCOSE-METHANOL-CHOLINE OXIDOREDUCTASE N-TERMINAL DOMAIN-CONTAINING PROTEIN"/>
    <property type="match status" value="1"/>
</dbReference>
<dbReference type="SUPFAM" id="SSF51905">
    <property type="entry name" value="FAD/NAD(P)-binding domain"/>
    <property type="match status" value="1"/>
</dbReference>
<sequence>MEFALPLYFRSPGTLDQNRNAHKIRGPAISVTDPRKPSIMSTQCLDPTFFISERDSTGGEKSTQSTLSSIPYHPAEQGIAQTREEIESTLKSHGVLIDSSLSFEYIVVGGGTAGLVVASRLAESLGPGQYVCVVEAGTYRQDPLVDVPGVFGMSNMNQDYDWSYKTVPQENLHDRRLASSAGRLLGGSSGINFLVRMRASGTEYDAWNAFGNGWDWQGLLPYFKAEERYEGYVLGTDQIFPGITKKEDEEARLKEPEFRGHSGPVHSTHNNIYTDLLQPTIETTLKFGIKTNRTPGYGVSTGMFNIDIAVNRQQGTRSYAANAYLRDPESIVPQSNVVVLKHVYATKILFDAHASGQGAKAVGLACLGGVDWKSPHPVDSLPAFELKVNKEIIVSTGTFNTPRLLELSGIGNPEILSKFNITPIVRLPTVGENLQEHPVVVSDFVVKDGVFTLDKLRVDPKYRAEQAKEYCEKRTGAYATTVSAYGFFKLKNFLTEKEVEELRTELDKEILRASNGFYKKQLVIQRRFLDNDDVGDVELIMVPKVFASDPKDNTSYISFIVLLPHPVARGSVHISSSEPLAPPSIDPQYLNNLHDTKILTKAMQFVRKLSETAPLKDIIVTPSTPGPELQTEAQFEEFVRNHLKYSGHPIGTAAMAPQPLGGVVDENLRIYGTQNVRVVDMSIAPLHLAAHLLDTAYAIGEKGADLIKAELNRCNDC</sequence>
<evidence type="ECO:0000259" key="8">
    <source>
        <dbReference type="PROSITE" id="PS00624"/>
    </source>
</evidence>
<evidence type="ECO:0000256" key="7">
    <source>
        <dbReference type="ARBA" id="ARBA00023180"/>
    </source>
</evidence>
<comment type="similarity">
    <text evidence="2">Belongs to the GMC oxidoreductase family.</text>
</comment>
<keyword evidence="4" id="KW-0732">Signal</keyword>
<evidence type="ECO:0000256" key="3">
    <source>
        <dbReference type="ARBA" id="ARBA00022630"/>
    </source>
</evidence>
<evidence type="ECO:0000313" key="9">
    <source>
        <dbReference type="EMBL" id="KAF8437179.1"/>
    </source>
</evidence>
<dbReference type="InterPro" id="IPR012132">
    <property type="entry name" value="GMC_OxRdtase"/>
</dbReference>
<dbReference type="Gene3D" id="3.30.560.10">
    <property type="entry name" value="Glucose Oxidase, domain 3"/>
    <property type="match status" value="1"/>
</dbReference>
<dbReference type="InterPro" id="IPR007867">
    <property type="entry name" value="GMC_OxRtase_C"/>
</dbReference>
<reference evidence="9" key="1">
    <citation type="submission" date="2019-10" db="EMBL/GenBank/DDBJ databases">
        <authorList>
            <consortium name="DOE Joint Genome Institute"/>
            <person name="Kuo A."/>
            <person name="Miyauchi S."/>
            <person name="Kiss E."/>
            <person name="Drula E."/>
            <person name="Kohler A."/>
            <person name="Sanchez-Garcia M."/>
            <person name="Andreopoulos B."/>
            <person name="Barry K.W."/>
            <person name="Bonito G."/>
            <person name="Buee M."/>
            <person name="Carver A."/>
            <person name="Chen C."/>
            <person name="Cichocki N."/>
            <person name="Clum A."/>
            <person name="Culley D."/>
            <person name="Crous P.W."/>
            <person name="Fauchery L."/>
            <person name="Girlanda M."/>
            <person name="Hayes R."/>
            <person name="Keri Z."/>
            <person name="LaButti K."/>
            <person name="Lipzen A."/>
            <person name="Lombard V."/>
            <person name="Magnuson J."/>
            <person name="Maillard F."/>
            <person name="Morin E."/>
            <person name="Murat C."/>
            <person name="Nolan M."/>
            <person name="Ohm R."/>
            <person name="Pangilinan J."/>
            <person name="Pereira M."/>
            <person name="Perotto S."/>
            <person name="Peter M."/>
            <person name="Riley R."/>
            <person name="Sitrit Y."/>
            <person name="Stielow B."/>
            <person name="Szollosi G."/>
            <person name="Zifcakova L."/>
            <person name="Stursova M."/>
            <person name="Spatafora J.W."/>
            <person name="Tedersoo L."/>
            <person name="Vaario L.-M."/>
            <person name="Yamada A."/>
            <person name="Yan M."/>
            <person name="Wang P."/>
            <person name="Xu J."/>
            <person name="Bruns T."/>
            <person name="Baldrian P."/>
            <person name="Vilgalys R."/>
            <person name="Henrissat B."/>
            <person name="Grigoriev I.V."/>
            <person name="Hibbett D."/>
            <person name="Nagy L.G."/>
            <person name="Martin F.M."/>
        </authorList>
    </citation>
    <scope>NUCLEOTIDE SEQUENCE</scope>
    <source>
        <strain evidence="9">BED1</strain>
    </source>
</reference>
<dbReference type="EMBL" id="WHUW01000019">
    <property type="protein sequence ID" value="KAF8437179.1"/>
    <property type="molecule type" value="Genomic_DNA"/>
</dbReference>
<proteinExistence type="inferred from homology"/>
<reference evidence="9" key="2">
    <citation type="journal article" date="2020" name="Nat. Commun.">
        <title>Large-scale genome sequencing of mycorrhizal fungi provides insights into the early evolution of symbiotic traits.</title>
        <authorList>
            <person name="Miyauchi S."/>
            <person name="Kiss E."/>
            <person name="Kuo A."/>
            <person name="Drula E."/>
            <person name="Kohler A."/>
            <person name="Sanchez-Garcia M."/>
            <person name="Morin E."/>
            <person name="Andreopoulos B."/>
            <person name="Barry K.W."/>
            <person name="Bonito G."/>
            <person name="Buee M."/>
            <person name="Carver A."/>
            <person name="Chen C."/>
            <person name="Cichocki N."/>
            <person name="Clum A."/>
            <person name="Culley D."/>
            <person name="Crous P.W."/>
            <person name="Fauchery L."/>
            <person name="Girlanda M."/>
            <person name="Hayes R.D."/>
            <person name="Keri Z."/>
            <person name="LaButti K."/>
            <person name="Lipzen A."/>
            <person name="Lombard V."/>
            <person name="Magnuson J."/>
            <person name="Maillard F."/>
            <person name="Murat C."/>
            <person name="Nolan M."/>
            <person name="Ohm R.A."/>
            <person name="Pangilinan J."/>
            <person name="Pereira M.F."/>
            <person name="Perotto S."/>
            <person name="Peter M."/>
            <person name="Pfister S."/>
            <person name="Riley R."/>
            <person name="Sitrit Y."/>
            <person name="Stielow J.B."/>
            <person name="Szollosi G."/>
            <person name="Zifcakova L."/>
            <person name="Stursova M."/>
            <person name="Spatafora J.W."/>
            <person name="Tedersoo L."/>
            <person name="Vaario L.M."/>
            <person name="Yamada A."/>
            <person name="Yan M."/>
            <person name="Wang P."/>
            <person name="Xu J."/>
            <person name="Bruns T."/>
            <person name="Baldrian P."/>
            <person name="Vilgalys R."/>
            <person name="Dunand C."/>
            <person name="Henrissat B."/>
            <person name="Grigoriev I.V."/>
            <person name="Hibbett D."/>
            <person name="Nagy L.G."/>
            <person name="Martin F.M."/>
        </authorList>
    </citation>
    <scope>NUCLEOTIDE SEQUENCE</scope>
    <source>
        <strain evidence="9">BED1</strain>
    </source>
</reference>
<keyword evidence="3" id="KW-0285">Flavoprotein</keyword>
<dbReference type="Pfam" id="PF05199">
    <property type="entry name" value="GMC_oxred_C"/>
    <property type="match status" value="1"/>
</dbReference>
<evidence type="ECO:0000256" key="5">
    <source>
        <dbReference type="ARBA" id="ARBA00022827"/>
    </source>
</evidence>
<organism evidence="9 10">
    <name type="scientific">Boletus edulis BED1</name>
    <dbReference type="NCBI Taxonomy" id="1328754"/>
    <lineage>
        <taxon>Eukaryota</taxon>
        <taxon>Fungi</taxon>
        <taxon>Dikarya</taxon>
        <taxon>Basidiomycota</taxon>
        <taxon>Agaricomycotina</taxon>
        <taxon>Agaricomycetes</taxon>
        <taxon>Agaricomycetidae</taxon>
        <taxon>Boletales</taxon>
        <taxon>Boletineae</taxon>
        <taxon>Boletaceae</taxon>
        <taxon>Boletoideae</taxon>
        <taxon>Boletus</taxon>
    </lineage>
</organism>
<comment type="caution">
    <text evidence="9">The sequence shown here is derived from an EMBL/GenBank/DDBJ whole genome shotgun (WGS) entry which is preliminary data.</text>
</comment>